<keyword evidence="4" id="KW-0378">Hydrolase</keyword>
<reference evidence="5" key="1">
    <citation type="submission" date="2016-10" db="EMBL/GenBank/DDBJ databases">
        <authorList>
            <person name="Varghese N."/>
            <person name="Submissions S."/>
        </authorList>
    </citation>
    <scope>NUCLEOTIDE SEQUENCE [LARGE SCALE GENOMIC DNA]</scope>
    <source>
        <strain evidence="5">DSM 3669</strain>
    </source>
</reference>
<keyword evidence="1" id="KW-0677">Repeat</keyword>
<dbReference type="RefSeq" id="WP_092487950.1">
    <property type="nucleotide sequence ID" value="NZ_FOYM01000061.1"/>
</dbReference>
<gene>
    <name evidence="4" type="ORF">SAMN05660706_1611</name>
</gene>
<feature type="domain" description="SLH" evidence="3">
    <location>
        <begin position="812"/>
        <end position="871"/>
    </location>
</feature>
<dbReference type="Pfam" id="PF05547">
    <property type="entry name" value="Peptidase_M6"/>
    <property type="match status" value="1"/>
</dbReference>
<dbReference type="GO" id="GO:0008237">
    <property type="term" value="F:metallopeptidase activity"/>
    <property type="evidence" value="ECO:0007669"/>
    <property type="project" value="UniProtKB-KW"/>
</dbReference>
<dbReference type="NCBIfam" id="TIGR03296">
    <property type="entry name" value="M6dom_TIGR03296"/>
    <property type="match status" value="1"/>
</dbReference>
<keyword evidence="5" id="KW-1185">Reference proteome</keyword>
<dbReference type="Proteomes" id="UP000199584">
    <property type="component" value="Unassembled WGS sequence"/>
</dbReference>
<feature type="signal peptide" evidence="2">
    <location>
        <begin position="1"/>
        <end position="27"/>
    </location>
</feature>
<protein>
    <submittedName>
        <fullName evidence="4">M6 family metalloprotease domain-containing protein</fullName>
    </submittedName>
</protein>
<dbReference type="AlphaFoldDB" id="A0A1I6ELY1"/>
<proteinExistence type="predicted"/>
<evidence type="ECO:0000259" key="3">
    <source>
        <dbReference type="PROSITE" id="PS51272"/>
    </source>
</evidence>
<dbReference type="InterPro" id="IPR008757">
    <property type="entry name" value="Peptidase_M6-like_domain"/>
</dbReference>
<dbReference type="PANTHER" id="PTHR41775:SF1">
    <property type="entry name" value="PEPTIDASE M6-LIKE DOMAIN-CONTAINING PROTEIN"/>
    <property type="match status" value="1"/>
</dbReference>
<sequence length="871" mass="93094">MAANKERVITKLLSIALALVVALTAFSSPPIPPQAEAGTAVNAQKQLRPPGAGVYPPGIDGSIKETKSQPGFFSAAGSMRPAISHRPTTGDQKLLVIMLEFNDVKFTHNKDFYYNLIFGETNSLKAYYRENSYGKLNLVSNINDITVVQSVYDMAYYGADNGGIDSPEIDEMAREAVRLADAAGVDFSRYATGGVVNNFLLIHAGQDQALTGNSNDIWSHQYFIYERENDLVTSIGETVDGVEVIEYATVADDGYLGTMVHEFGHQLGLPDLYDTDYGENGESFGAGVWDSMAYGCDLGGGARPAHLSAWSKQLLGWIEPVNVVYNDNYSISEAVYGAGEAAGFYRLWTNGQAGDEYFLVENRRKYGFDAELPGEGLLIWHIDDAVGDLQYNNINIDPSNLRVALEQADGKNDLENLNNAGDAGDPFSTLTSTEFSQLTNPSSNRKDGSPSYVSITNISAPADVMTAHFTVEKPVTGTISLDKTQYTGTGATAIITVNDADRDTDSSINTITVEVTSTSDAGGIDVALNETGAGTGIFTGSFGFTTGASGNNLIKVAGGDTITATYFDQLNAAGETSILTATATWSQSTTTGGGGGGGGGGITAPQVTVPPGATKPQSDAALEKAIENSSATGIIKITAEPGEDNLALTTKQVEKIEQTQKPLTIQIPGISFTFPAGALQVPEMPGKDVVQFEIGARALGANEKASILNNARHSHLYILRSEIYDLSAVTVTRSGHKNAIKLFNGNVMVALPVPANYREAAARGKIKAYRYNPESKAWDAVGGDYDAATTSIVFETPHFSHYALLEMAPKKLETSPFTDIENHWAKDDIEWMYTHNYASGRSPSRFEPNTGITRAEFAALLVNVLQVGKPA</sequence>
<name>A0A1I6ELY1_9FIRM</name>
<keyword evidence="2" id="KW-0732">Signal</keyword>
<evidence type="ECO:0000256" key="1">
    <source>
        <dbReference type="ARBA" id="ARBA00022737"/>
    </source>
</evidence>
<organism evidence="4 5">
    <name type="scientific">Desulfoscipio geothermicus DSM 3669</name>
    <dbReference type="NCBI Taxonomy" id="1121426"/>
    <lineage>
        <taxon>Bacteria</taxon>
        <taxon>Bacillati</taxon>
        <taxon>Bacillota</taxon>
        <taxon>Clostridia</taxon>
        <taxon>Eubacteriales</taxon>
        <taxon>Desulfallaceae</taxon>
        <taxon>Desulfoscipio</taxon>
    </lineage>
</organism>
<dbReference type="PANTHER" id="PTHR41775">
    <property type="entry name" value="SECRETED PROTEIN-RELATED"/>
    <property type="match status" value="1"/>
</dbReference>
<keyword evidence="4" id="KW-0482">Metalloprotease</keyword>
<feature type="non-terminal residue" evidence="4">
    <location>
        <position position="871"/>
    </location>
</feature>
<dbReference type="InterPro" id="IPR001119">
    <property type="entry name" value="SLH_dom"/>
</dbReference>
<dbReference type="EMBL" id="FOYM01000061">
    <property type="protein sequence ID" value="SFR18561.1"/>
    <property type="molecule type" value="Genomic_DNA"/>
</dbReference>
<dbReference type="GO" id="GO:0006508">
    <property type="term" value="P:proteolysis"/>
    <property type="evidence" value="ECO:0007669"/>
    <property type="project" value="UniProtKB-KW"/>
</dbReference>
<dbReference type="SUPFAM" id="SSF55486">
    <property type="entry name" value="Metalloproteases ('zincins'), catalytic domain"/>
    <property type="match status" value="1"/>
</dbReference>
<dbReference type="Pfam" id="PF00395">
    <property type="entry name" value="SLH"/>
    <property type="match status" value="1"/>
</dbReference>
<dbReference type="OrthoDB" id="900053at2"/>
<accession>A0A1I6ELY1</accession>
<evidence type="ECO:0000256" key="2">
    <source>
        <dbReference type="SAM" id="SignalP"/>
    </source>
</evidence>
<evidence type="ECO:0000313" key="5">
    <source>
        <dbReference type="Proteomes" id="UP000199584"/>
    </source>
</evidence>
<feature type="chain" id="PRO_5038567369" evidence="2">
    <location>
        <begin position="28"/>
        <end position="871"/>
    </location>
</feature>
<dbReference type="PROSITE" id="PS51272">
    <property type="entry name" value="SLH"/>
    <property type="match status" value="1"/>
</dbReference>
<evidence type="ECO:0000313" key="4">
    <source>
        <dbReference type="EMBL" id="SFR18561.1"/>
    </source>
</evidence>
<keyword evidence="4" id="KW-0645">Protease</keyword>